<dbReference type="EMBL" id="VIIS01000867">
    <property type="protein sequence ID" value="KAF0304176.1"/>
    <property type="molecule type" value="Genomic_DNA"/>
</dbReference>
<organism evidence="3 4">
    <name type="scientific">Amphibalanus amphitrite</name>
    <name type="common">Striped barnacle</name>
    <name type="synonym">Balanus amphitrite</name>
    <dbReference type="NCBI Taxonomy" id="1232801"/>
    <lineage>
        <taxon>Eukaryota</taxon>
        <taxon>Metazoa</taxon>
        <taxon>Ecdysozoa</taxon>
        <taxon>Arthropoda</taxon>
        <taxon>Crustacea</taxon>
        <taxon>Multicrustacea</taxon>
        <taxon>Cirripedia</taxon>
        <taxon>Thoracica</taxon>
        <taxon>Thoracicalcarea</taxon>
        <taxon>Balanomorpha</taxon>
        <taxon>Balanoidea</taxon>
        <taxon>Balanidae</taxon>
        <taxon>Amphibalaninae</taxon>
        <taxon>Amphibalanus</taxon>
    </lineage>
</organism>
<feature type="transmembrane region" description="Helical" evidence="2">
    <location>
        <begin position="196"/>
        <end position="219"/>
    </location>
</feature>
<keyword evidence="2" id="KW-1133">Transmembrane helix</keyword>
<evidence type="ECO:0000313" key="4">
    <source>
        <dbReference type="Proteomes" id="UP000440578"/>
    </source>
</evidence>
<proteinExistence type="predicted"/>
<feature type="transmembrane region" description="Helical" evidence="2">
    <location>
        <begin position="58"/>
        <end position="78"/>
    </location>
</feature>
<keyword evidence="2" id="KW-0812">Transmembrane</keyword>
<feature type="compositionally biased region" description="Low complexity" evidence="1">
    <location>
        <begin position="243"/>
        <end position="258"/>
    </location>
</feature>
<feature type="region of interest" description="Disordered" evidence="1">
    <location>
        <begin position="243"/>
        <end position="287"/>
    </location>
</feature>
<sequence length="287" mass="30895">MAQVAVSVTAASGQPVTPAADRARRSRRLGCCGRRRSLADPDSAGKTGCRPPPWRSSLLISAIIVTALAVCVVVPLTLDEGVRPLFSGSYAPATCHVASVVASNGTCSCRLCQTERSSCLAFTAHVAYASHLMLRRRNGWDVEHALLSAGPERCHAWLACEQFLRETAVLGSNLSCLVRQDEDGALAVPRQQHGRAAWLFLLLLLPLLVLAALLVALYCQLCGPPARRRRAVRAWRRAAAQVRQRQRSYGRSGGAPTPEEAPPPPPMPPVATRPTLLPPINVVAKRE</sequence>
<protein>
    <submittedName>
        <fullName evidence="3">Uncharacterized protein</fullName>
    </submittedName>
</protein>
<reference evidence="3 4" key="1">
    <citation type="submission" date="2019-07" db="EMBL/GenBank/DDBJ databases">
        <title>Draft genome assembly of a fouling barnacle, Amphibalanus amphitrite (Darwin, 1854): The first reference genome for Thecostraca.</title>
        <authorList>
            <person name="Kim W."/>
        </authorList>
    </citation>
    <scope>NUCLEOTIDE SEQUENCE [LARGE SCALE GENOMIC DNA]</scope>
    <source>
        <strain evidence="3">SNU_AA5</strain>
        <tissue evidence="3">Soma without cirri and trophi</tissue>
    </source>
</reference>
<dbReference type="AlphaFoldDB" id="A0A6A4W9Y1"/>
<feature type="compositionally biased region" description="Pro residues" evidence="1">
    <location>
        <begin position="259"/>
        <end position="271"/>
    </location>
</feature>
<keyword evidence="4" id="KW-1185">Reference proteome</keyword>
<accession>A0A6A4W9Y1</accession>
<dbReference type="Proteomes" id="UP000440578">
    <property type="component" value="Unassembled WGS sequence"/>
</dbReference>
<comment type="caution">
    <text evidence="3">The sequence shown here is derived from an EMBL/GenBank/DDBJ whole genome shotgun (WGS) entry which is preliminary data.</text>
</comment>
<evidence type="ECO:0000313" key="3">
    <source>
        <dbReference type="EMBL" id="KAF0304176.1"/>
    </source>
</evidence>
<keyword evidence="2" id="KW-0472">Membrane</keyword>
<gene>
    <name evidence="3" type="ORF">FJT64_023961</name>
</gene>
<evidence type="ECO:0000256" key="2">
    <source>
        <dbReference type="SAM" id="Phobius"/>
    </source>
</evidence>
<name>A0A6A4W9Y1_AMPAM</name>
<evidence type="ECO:0000256" key="1">
    <source>
        <dbReference type="SAM" id="MobiDB-lite"/>
    </source>
</evidence>